<accession>A0A0M9FWX9</accession>
<keyword evidence="2 3" id="KW-0808">Transferase</keyword>
<reference evidence="3 4" key="1">
    <citation type="submission" date="2015-07" db="EMBL/GenBank/DDBJ databases">
        <title>High-quality genome of monoxenous trypanosomatid Leptomonas pyrrhocoris.</title>
        <authorList>
            <person name="Flegontov P."/>
            <person name="Butenko A."/>
            <person name="Firsov S."/>
            <person name="Vlcek C."/>
            <person name="Logacheva M.D."/>
            <person name="Field M."/>
            <person name="Filatov D."/>
            <person name="Flegontova O."/>
            <person name="Gerasimov E."/>
            <person name="Jackson A.P."/>
            <person name="Kelly S."/>
            <person name="Opperdoes F."/>
            <person name="O'Reilly A."/>
            <person name="Votypka J."/>
            <person name="Yurchenko V."/>
            <person name="Lukes J."/>
        </authorList>
    </citation>
    <scope>NUCLEOTIDE SEQUENCE [LARGE SCALE GENOMIC DNA]</scope>
    <source>
        <strain evidence="3">H10</strain>
    </source>
</reference>
<name>A0A0M9FWX9_LEPPY</name>
<evidence type="ECO:0000256" key="2">
    <source>
        <dbReference type="RuleBase" id="RU003452"/>
    </source>
</evidence>
<protein>
    <submittedName>
        <fullName evidence="3">N-hydroxyarylamine O-acetyltransferase</fullName>
    </submittedName>
</protein>
<dbReference type="InterPro" id="IPR053710">
    <property type="entry name" value="Arylamine_NAT_domain_sf"/>
</dbReference>
<evidence type="ECO:0000313" key="4">
    <source>
        <dbReference type="Proteomes" id="UP000037923"/>
    </source>
</evidence>
<dbReference type="PANTHER" id="PTHR11786">
    <property type="entry name" value="N-HYDROXYARYLAMINE O-ACETYLTRANSFERASE"/>
    <property type="match status" value="1"/>
</dbReference>
<dbReference type="EMBL" id="LGTL01000016">
    <property type="protein sequence ID" value="KPA77663.1"/>
    <property type="molecule type" value="Genomic_DNA"/>
</dbReference>
<dbReference type="GeneID" id="26907295"/>
<keyword evidence="4" id="KW-1185">Reference proteome</keyword>
<dbReference type="PANTHER" id="PTHR11786:SF0">
    <property type="entry name" value="ARYLAMINE N-ACETYLTRANSFERASE 4-RELATED"/>
    <property type="match status" value="1"/>
</dbReference>
<evidence type="ECO:0000256" key="1">
    <source>
        <dbReference type="ARBA" id="ARBA00006547"/>
    </source>
</evidence>
<dbReference type="InterPro" id="IPR001447">
    <property type="entry name" value="Arylamine_N-AcTrfase"/>
</dbReference>
<dbReference type="InterPro" id="IPR038765">
    <property type="entry name" value="Papain-like_cys_pep_sf"/>
</dbReference>
<comment type="caution">
    <text evidence="3">The sequence shown here is derived from an EMBL/GenBank/DDBJ whole genome shotgun (WGS) entry which is preliminary data.</text>
</comment>
<dbReference type="VEuPathDB" id="TriTrypDB:LpyrH10_16_1910"/>
<sequence length="374" mass="41242">MSAVLFPRQAYYERIGAAKALLPLLAPQGTQVQVGSPSVNMQFLQQLILAHTSAIPFETIDVLLGRRVSVAPVDIYDKLIHARRGGYCFEQNGLFYEALRDAGFTDVRPVAARVLWDGENSPLGRTHRLNIVTLPAEDDATGSGTRQWMVDVGFGAGVPRAPLRLDTAEPQQTIAGVMRVRTRNPVPELTGGWSENVVELQVEGGGWRPLYHFDLQPQWLRDIYMMNFVVYQESLFRGCVQAARAEGTWVRTPTPAEKDSAHAVVSATGYTFVPRGVYSVVARSDKCTTAAKPAFLVPDAALALLPGVGGVLPSAQSHPATPGELYDWMKEKLQIDFQQTRLPQYSVSRDEFERAARDRLEVFGGSGFQSPHNF</sequence>
<dbReference type="Pfam" id="PF00797">
    <property type="entry name" value="Acetyltransf_2"/>
    <property type="match status" value="1"/>
</dbReference>
<comment type="similarity">
    <text evidence="1 2">Belongs to the arylamine N-acetyltransferase family.</text>
</comment>
<dbReference type="OrthoDB" id="10260017at2759"/>
<dbReference type="RefSeq" id="XP_015656102.1">
    <property type="nucleotide sequence ID" value="XM_015805489.1"/>
</dbReference>
<gene>
    <name evidence="3" type="ORF">ABB37_07009</name>
</gene>
<evidence type="ECO:0000313" key="3">
    <source>
        <dbReference type="EMBL" id="KPA77663.1"/>
    </source>
</evidence>
<dbReference type="AlphaFoldDB" id="A0A0M9FWX9"/>
<dbReference type="GO" id="GO:0016407">
    <property type="term" value="F:acetyltransferase activity"/>
    <property type="evidence" value="ECO:0007669"/>
    <property type="project" value="InterPro"/>
</dbReference>
<organism evidence="3 4">
    <name type="scientific">Leptomonas pyrrhocoris</name>
    <name type="common">Firebug parasite</name>
    <dbReference type="NCBI Taxonomy" id="157538"/>
    <lineage>
        <taxon>Eukaryota</taxon>
        <taxon>Discoba</taxon>
        <taxon>Euglenozoa</taxon>
        <taxon>Kinetoplastea</taxon>
        <taxon>Metakinetoplastina</taxon>
        <taxon>Trypanosomatida</taxon>
        <taxon>Trypanosomatidae</taxon>
        <taxon>Leishmaniinae</taxon>
        <taxon>Leptomonas</taxon>
    </lineage>
</organism>
<dbReference type="SUPFAM" id="SSF54001">
    <property type="entry name" value="Cysteine proteinases"/>
    <property type="match status" value="1"/>
</dbReference>
<dbReference type="PRINTS" id="PR01543">
    <property type="entry name" value="ANATRNSFRASE"/>
</dbReference>
<dbReference type="Proteomes" id="UP000037923">
    <property type="component" value="Unassembled WGS sequence"/>
</dbReference>
<keyword evidence="2" id="KW-0012">Acyltransferase</keyword>
<dbReference type="Gene3D" id="3.30.2140.20">
    <property type="match status" value="1"/>
</dbReference>
<proteinExistence type="inferred from homology"/>